<sequence length="336" mass="36964">MDAIVAASDDASLLHLRSACRGFRDRVDRLLAHHVHITCLSPHPTRATERVHITSQLGRFPGFSPCVYYWDAMGRMPWPPPTPPPVLHRQAQVLRHTRVADIHGALPEPAAAWLGRNLGRGHIETLRLFPDARGRTLRAGLPGPVDTLVLFPVPPPVRIPLGLGALVQLQPEHAVLAPTGVRRFVVHVRVDDGPLAFPLSFKAGRDVAEVVLGFTRVPGLKPSEAPCPSTADRAGELAAYILGMMPFLSANITLVGLDDVDPALSSGVLRKRIVELLDFLGLNDKFVLHPQQAPPKPKDWSWAWNSRQIQDRVLCLSKEDYADTVGPDQWAVEMEE</sequence>
<comment type="caution">
    <text evidence="1">The sequence shown here is derived from an EMBL/GenBank/DDBJ whole genome shotgun (WGS) entry which is preliminary data.</text>
</comment>
<accession>A0A427XHP1</accession>
<organism evidence="1 2">
    <name type="scientific">Apiotrichum porosum</name>
    <dbReference type="NCBI Taxonomy" id="105984"/>
    <lineage>
        <taxon>Eukaryota</taxon>
        <taxon>Fungi</taxon>
        <taxon>Dikarya</taxon>
        <taxon>Basidiomycota</taxon>
        <taxon>Agaricomycotina</taxon>
        <taxon>Tremellomycetes</taxon>
        <taxon>Trichosporonales</taxon>
        <taxon>Trichosporonaceae</taxon>
        <taxon>Apiotrichum</taxon>
    </lineage>
</organism>
<evidence type="ECO:0008006" key="3">
    <source>
        <dbReference type="Google" id="ProtNLM"/>
    </source>
</evidence>
<dbReference type="Proteomes" id="UP000279236">
    <property type="component" value="Unassembled WGS sequence"/>
</dbReference>
<evidence type="ECO:0000313" key="1">
    <source>
        <dbReference type="EMBL" id="RSH78405.1"/>
    </source>
</evidence>
<name>A0A427XHP1_9TREE</name>
<gene>
    <name evidence="1" type="ORF">EHS24_002130</name>
</gene>
<proteinExistence type="predicted"/>
<protein>
    <recommendedName>
        <fullName evidence="3">F-box domain-containing protein</fullName>
    </recommendedName>
</protein>
<dbReference type="RefSeq" id="XP_028473552.1">
    <property type="nucleotide sequence ID" value="XM_028617874.1"/>
</dbReference>
<evidence type="ECO:0000313" key="2">
    <source>
        <dbReference type="Proteomes" id="UP000279236"/>
    </source>
</evidence>
<dbReference type="GeneID" id="39586673"/>
<dbReference type="AlphaFoldDB" id="A0A427XHP1"/>
<keyword evidence="2" id="KW-1185">Reference proteome</keyword>
<reference evidence="1 2" key="1">
    <citation type="submission" date="2018-11" db="EMBL/GenBank/DDBJ databases">
        <title>Genome sequence of Apiotrichum porosum DSM 27194.</title>
        <authorList>
            <person name="Aliyu H."/>
            <person name="Gorte O."/>
            <person name="Ochsenreither K."/>
        </authorList>
    </citation>
    <scope>NUCLEOTIDE SEQUENCE [LARGE SCALE GENOMIC DNA]</scope>
    <source>
        <strain evidence="1 2">DSM 27194</strain>
    </source>
</reference>
<dbReference type="EMBL" id="RSCE01000012">
    <property type="protein sequence ID" value="RSH78405.1"/>
    <property type="molecule type" value="Genomic_DNA"/>
</dbReference>